<name>A0ABS4EN53_9HYPH</name>
<gene>
    <name evidence="2" type="ORF">J2Z75_002892</name>
</gene>
<accession>A0ABS4EN53</accession>
<dbReference type="EMBL" id="JAGGJV010000005">
    <property type="protein sequence ID" value="MBP1859375.1"/>
    <property type="molecule type" value="Genomic_DNA"/>
</dbReference>
<keyword evidence="3" id="KW-1185">Reference proteome</keyword>
<evidence type="ECO:0000256" key="1">
    <source>
        <dbReference type="SAM" id="MobiDB-lite"/>
    </source>
</evidence>
<sequence length="827" mass="94330">MTKLTAIKAFQRKIDAYCELRLSTIFSGDEAEALKAYMRRLIERRCGPPRMEGRTEWNVVARMTGIDARSLASHHRLIDPGFDAIVRWSRDGEKTPGETKEGPRKPKGPTVTNKVGAENGKLTINSTPSETARSQVASAVHKPGVKVEFPEPLFREWDDPADFAEALLLHMRRHGETYWVLYRSVVRADEPMDKNTLLSWIEGRRVPRSTDSFDILGRIERRYRLSEGYFEAKLPHQSRSACGFNLSGIEPAERRRIAWHLPNDFNSLPFAKREEILDWVRRVIISGSTDYRKFQAAAAKQRYAIRFPGVSYGGRAPRDGKITVPANYEETWIEDPDLLSGVIDAPPALAMEMADLVRFKTTALTSIGFQRNGVWGEETASQKIEHLGLMFGALAASKAGEIKGYGVPLRQLTFGLLIFPGVWDWYLQWRESRRGFYTAWEVDMLRIALAITKEGTGWLRQHPELLGRVQPIAGLVSQNEIDYAREDWHGACDDFHKHAAHRVKEIQRIARVHRDPFEPIMPVLEADSPVGEYRKITEEIIRLMPDEERYPRPAAEAVRSFLMLRLGLHLGLRQKNLRQLMLCPRGQMPRPERVLEKLKRGELRWSDRDGGWEALIPAVAFKNAHSSFFGDKPFRLLLPDLLDLYRYIDDYVDRHRSTLLKGVADPGTFFVKTVKTTSTDAAYDVTTFYEAWRLTIQRYGIYNPYTGRGAIKGLLPHGPHNVRDVLATHILKQTGSYEQASYASRIRRTWWPNTTAVSFHRTRRHWPHAFSIRFGKPPSSSEQAKAEIISALVAYFLPSRAHGGGCLFSIHGRSCKGFRSTIEVMIG</sequence>
<dbReference type="Proteomes" id="UP000823786">
    <property type="component" value="Unassembled WGS sequence"/>
</dbReference>
<comment type="caution">
    <text evidence="2">The sequence shown here is derived from an EMBL/GenBank/DDBJ whole genome shotgun (WGS) entry which is preliminary data.</text>
</comment>
<proteinExistence type="predicted"/>
<protein>
    <submittedName>
        <fullName evidence="2">Uncharacterized protein</fullName>
    </submittedName>
</protein>
<evidence type="ECO:0000313" key="3">
    <source>
        <dbReference type="Proteomes" id="UP000823786"/>
    </source>
</evidence>
<evidence type="ECO:0000313" key="2">
    <source>
        <dbReference type="EMBL" id="MBP1859375.1"/>
    </source>
</evidence>
<organism evidence="2 3">
    <name type="scientific">Rhizobium herbae</name>
    <dbReference type="NCBI Taxonomy" id="508661"/>
    <lineage>
        <taxon>Bacteria</taxon>
        <taxon>Pseudomonadati</taxon>
        <taxon>Pseudomonadota</taxon>
        <taxon>Alphaproteobacteria</taxon>
        <taxon>Hyphomicrobiales</taxon>
        <taxon>Rhizobiaceae</taxon>
        <taxon>Rhizobium/Agrobacterium group</taxon>
        <taxon>Rhizobium</taxon>
    </lineage>
</organism>
<reference evidence="2 3" key="1">
    <citation type="submission" date="2021-03" db="EMBL/GenBank/DDBJ databases">
        <title>Genomic Encyclopedia of Type Strains, Phase IV (KMG-IV): sequencing the most valuable type-strain genomes for metagenomic binning, comparative biology and taxonomic classification.</title>
        <authorList>
            <person name="Goeker M."/>
        </authorList>
    </citation>
    <scope>NUCLEOTIDE SEQUENCE [LARGE SCALE GENOMIC DNA]</scope>
    <source>
        <strain evidence="2 3">DSM 26427</strain>
    </source>
</reference>
<feature type="region of interest" description="Disordered" evidence="1">
    <location>
        <begin position="92"/>
        <end position="116"/>
    </location>
</feature>
<feature type="compositionally biased region" description="Basic and acidic residues" evidence="1">
    <location>
        <begin position="92"/>
        <end position="104"/>
    </location>
</feature>